<dbReference type="PANTHER" id="PTHR33407:SF9">
    <property type="entry name" value="PECTATE LYASE F-RELATED"/>
    <property type="match status" value="1"/>
</dbReference>
<name>A0A915CPL8_9BILA</name>
<evidence type="ECO:0000256" key="10">
    <source>
        <dbReference type="ARBA" id="ARBA00025679"/>
    </source>
</evidence>
<comment type="similarity">
    <text evidence="4">Belongs to the polysaccharide lyase 3 family.</text>
</comment>
<keyword evidence="12" id="KW-0175">Coiled coil</keyword>
<protein>
    <recommendedName>
        <fullName evidence="11">Probable pectate lyase F</fullName>
        <ecNumber evidence="5">4.2.2.2</ecNumber>
    </recommendedName>
</protein>
<feature type="coiled-coil region" evidence="12">
    <location>
        <begin position="184"/>
        <end position="233"/>
    </location>
</feature>
<dbReference type="InterPro" id="IPR011050">
    <property type="entry name" value="Pectin_lyase_fold/virulence"/>
</dbReference>
<comment type="function">
    <text evidence="10">Pectinolytic enzyme consist of four classes of enzymes: pectin lyase, polygalacturonase, pectin methylesterase and rhamnogalacturonase. Among pectinolytic enzymes, pectin lyase is the most important in depolymerization of pectin, since it cleaves internal glycosidic bonds of highly methylated pectins. Favors pectate, the anion, over pectin, the methyl ester.</text>
</comment>
<evidence type="ECO:0000256" key="11">
    <source>
        <dbReference type="ARBA" id="ARBA00039895"/>
    </source>
</evidence>
<evidence type="ECO:0000256" key="6">
    <source>
        <dbReference type="ARBA" id="ARBA00022525"/>
    </source>
</evidence>
<organism evidence="13 14">
    <name type="scientific">Ditylenchus dipsaci</name>
    <dbReference type="NCBI Taxonomy" id="166011"/>
    <lineage>
        <taxon>Eukaryota</taxon>
        <taxon>Metazoa</taxon>
        <taxon>Ecdysozoa</taxon>
        <taxon>Nematoda</taxon>
        <taxon>Chromadorea</taxon>
        <taxon>Rhabditida</taxon>
        <taxon>Tylenchina</taxon>
        <taxon>Tylenchomorpha</taxon>
        <taxon>Sphaerularioidea</taxon>
        <taxon>Anguinidae</taxon>
        <taxon>Anguininae</taxon>
        <taxon>Ditylenchus</taxon>
    </lineage>
</organism>
<dbReference type="SUPFAM" id="SSF51126">
    <property type="entry name" value="Pectin lyase-like"/>
    <property type="match status" value="1"/>
</dbReference>
<evidence type="ECO:0000256" key="1">
    <source>
        <dbReference type="ARBA" id="ARBA00000695"/>
    </source>
</evidence>
<evidence type="ECO:0000256" key="12">
    <source>
        <dbReference type="SAM" id="Coils"/>
    </source>
</evidence>
<keyword evidence="9" id="KW-0456">Lyase</keyword>
<comment type="subcellular location">
    <subcellularLocation>
        <location evidence="3">Secreted</location>
    </subcellularLocation>
</comment>
<comment type="catalytic activity">
    <reaction evidence="1">
        <text>Eliminative cleavage of (1-&gt;4)-alpha-D-galacturonan to give oligosaccharides with 4-deoxy-alpha-D-galact-4-enuronosyl groups at their non-reducing ends.</text>
        <dbReference type="EC" id="4.2.2.2"/>
    </reaction>
</comment>
<dbReference type="InterPro" id="IPR004898">
    <property type="entry name" value="Pectate_lyase_PlyH/PlyE-like"/>
</dbReference>
<dbReference type="PANTHER" id="PTHR33407">
    <property type="entry name" value="PECTATE LYASE F-RELATED"/>
    <property type="match status" value="1"/>
</dbReference>
<evidence type="ECO:0000256" key="7">
    <source>
        <dbReference type="ARBA" id="ARBA00022729"/>
    </source>
</evidence>
<dbReference type="Proteomes" id="UP000887574">
    <property type="component" value="Unplaced"/>
</dbReference>
<evidence type="ECO:0000256" key="2">
    <source>
        <dbReference type="ARBA" id="ARBA00001913"/>
    </source>
</evidence>
<evidence type="ECO:0000256" key="5">
    <source>
        <dbReference type="ARBA" id="ARBA00012272"/>
    </source>
</evidence>
<comment type="cofactor">
    <cofactor evidence="2">
        <name>Ca(2+)</name>
        <dbReference type="ChEBI" id="CHEBI:29108"/>
    </cofactor>
</comment>
<dbReference type="GO" id="GO:0030570">
    <property type="term" value="F:pectate lyase activity"/>
    <property type="evidence" value="ECO:0007669"/>
    <property type="project" value="UniProtKB-EC"/>
</dbReference>
<keyword evidence="6" id="KW-0964">Secreted</keyword>
<evidence type="ECO:0000256" key="8">
    <source>
        <dbReference type="ARBA" id="ARBA00022837"/>
    </source>
</evidence>
<dbReference type="Gene3D" id="2.160.20.10">
    <property type="entry name" value="Single-stranded right-handed beta-helix, Pectin lyase-like"/>
    <property type="match status" value="1"/>
</dbReference>
<proteinExistence type="inferred from homology"/>
<keyword evidence="8" id="KW-0106">Calcium</keyword>
<accession>A0A915CPL8</accession>
<dbReference type="GO" id="GO:0005576">
    <property type="term" value="C:extracellular region"/>
    <property type="evidence" value="ECO:0007669"/>
    <property type="project" value="UniProtKB-SubCell"/>
</dbReference>
<evidence type="ECO:0000256" key="3">
    <source>
        <dbReference type="ARBA" id="ARBA00004613"/>
    </source>
</evidence>
<keyword evidence="13" id="KW-1185">Reference proteome</keyword>
<dbReference type="InterPro" id="IPR012334">
    <property type="entry name" value="Pectin_lyas_fold"/>
</dbReference>
<feature type="coiled-coil region" evidence="12">
    <location>
        <begin position="325"/>
        <end position="352"/>
    </location>
</feature>
<reference evidence="14" key="1">
    <citation type="submission" date="2022-11" db="UniProtKB">
        <authorList>
            <consortium name="WormBaseParasite"/>
        </authorList>
    </citation>
    <scope>IDENTIFICATION</scope>
</reference>
<evidence type="ECO:0000256" key="9">
    <source>
        <dbReference type="ARBA" id="ARBA00023239"/>
    </source>
</evidence>
<dbReference type="AlphaFoldDB" id="A0A915CPL8"/>
<dbReference type="WBParaSite" id="jg1086">
    <property type="protein sequence ID" value="jg1086"/>
    <property type="gene ID" value="jg1086"/>
</dbReference>
<dbReference type="Pfam" id="PF03211">
    <property type="entry name" value="Pectate_lyase"/>
    <property type="match status" value="1"/>
</dbReference>
<sequence>MKNEYKGGGTVKDVVFGNNAADGIHCSDSCNIKNVWWTNVGEDAATFRGNTTAKVFIEGGGARAAHDKTFQHNGAGSVDIKCFQCIKDAVVAINSPNGDTATIKRLTVVKPSKGYLRCVSRPCGICVLPLHNFEKINSAPWLDSPKCVTAITTVSDVSSSIAETPMPVQDSEMEEVRESLKTLNQQFTCKVELLSKENAELKELLSKLEKERVEQAEIKLNEQNKIFQQQLEQVKHFKIELSQMVRSECEKLTERLPSKEQMISLVNQFRLHQDVLVETKSNLGNKIHDIEMRLEAQIVNRDAHFTPMEVDESLTFPQTISATDVNRLETRVANLVEENRNQKEALKEVNSRFSANFRNISSYLKNSLKEWDELKKFIKIQETEEQKAKLFLPDFCTPESSIILDGKYAVHKCDEFLAFLHHGKTFCQKSLTLNHFDEFYQCHPTFFDDVYKHINTTEDASKFVSELKFNFENRLIVKQILDHFSFVRTISKTSECHELSWSTTRANKMQCCAAPSAYGLFSADAWGLKVSSYTINCSLKFYHQSIEMKVEHETGPDTHIQFGRHFARLP</sequence>
<dbReference type="EC" id="4.2.2.2" evidence="5"/>
<evidence type="ECO:0000256" key="4">
    <source>
        <dbReference type="ARBA" id="ARBA00006463"/>
    </source>
</evidence>
<evidence type="ECO:0000313" key="13">
    <source>
        <dbReference type="Proteomes" id="UP000887574"/>
    </source>
</evidence>
<evidence type="ECO:0000313" key="14">
    <source>
        <dbReference type="WBParaSite" id="jg1086"/>
    </source>
</evidence>
<keyword evidence="7" id="KW-0732">Signal</keyword>